<organism evidence="1">
    <name type="scientific">marine sediment metagenome</name>
    <dbReference type="NCBI Taxonomy" id="412755"/>
    <lineage>
        <taxon>unclassified sequences</taxon>
        <taxon>metagenomes</taxon>
        <taxon>ecological metagenomes</taxon>
    </lineage>
</organism>
<name>A0A0F9EMF5_9ZZZZ</name>
<evidence type="ECO:0000313" key="1">
    <source>
        <dbReference type="EMBL" id="KKL25058.1"/>
    </source>
</evidence>
<sequence>MSKGTIVDNIIARIKRGWLGYKVKVVRSRKPDENAIKKEALKPLGPGSQALLDYINNSKGQIVIKNCIRAVRKKANRWHDDDWWKTRIQALASEGRIHATVYRNGDKVTTIYRKKTGARSLTMKELGPASHALLERINKESEVVDTLAVIAWAKEKTGIKRNEYWWFRRIVALYVEGHIEAGVERTLDITFVYFQRKEGGQ</sequence>
<comment type="caution">
    <text evidence="1">The sequence shown here is derived from an EMBL/GenBank/DDBJ whole genome shotgun (WGS) entry which is preliminary data.</text>
</comment>
<gene>
    <name evidence="1" type="ORF">LCGC14_2409130</name>
</gene>
<accession>A0A0F9EMF5</accession>
<protein>
    <submittedName>
        <fullName evidence="1">Uncharacterized protein</fullName>
    </submittedName>
</protein>
<dbReference type="AlphaFoldDB" id="A0A0F9EMF5"/>
<dbReference type="EMBL" id="LAZR01036359">
    <property type="protein sequence ID" value="KKL25058.1"/>
    <property type="molecule type" value="Genomic_DNA"/>
</dbReference>
<reference evidence="1" key="1">
    <citation type="journal article" date="2015" name="Nature">
        <title>Complex archaea that bridge the gap between prokaryotes and eukaryotes.</title>
        <authorList>
            <person name="Spang A."/>
            <person name="Saw J.H."/>
            <person name="Jorgensen S.L."/>
            <person name="Zaremba-Niedzwiedzka K."/>
            <person name="Martijn J."/>
            <person name="Lind A.E."/>
            <person name="van Eijk R."/>
            <person name="Schleper C."/>
            <person name="Guy L."/>
            <person name="Ettema T.J."/>
        </authorList>
    </citation>
    <scope>NUCLEOTIDE SEQUENCE</scope>
</reference>
<proteinExistence type="predicted"/>